<dbReference type="InterPro" id="IPR016195">
    <property type="entry name" value="Pol/histidinol_Pase-like"/>
</dbReference>
<dbReference type="InterPro" id="IPR022311">
    <property type="entry name" value="PolX-like"/>
</dbReference>
<evidence type="ECO:0000256" key="4">
    <source>
        <dbReference type="ARBA" id="ARBA00012720"/>
    </source>
</evidence>
<feature type="domain" description="Polymerase/histidinol phosphatase N-terminal" evidence="23">
    <location>
        <begin position="339"/>
        <end position="417"/>
    </location>
</feature>
<evidence type="ECO:0000256" key="21">
    <source>
        <dbReference type="ARBA" id="ARBA00049244"/>
    </source>
</evidence>
<comment type="catalytic activity">
    <reaction evidence="21">
        <text>DNA(n) + a 2'-deoxyribonucleoside 5'-triphosphate = DNA(n+1) + diphosphate</text>
        <dbReference type="Rhea" id="RHEA:22508"/>
        <dbReference type="Rhea" id="RHEA-COMP:17339"/>
        <dbReference type="Rhea" id="RHEA-COMP:17340"/>
        <dbReference type="ChEBI" id="CHEBI:33019"/>
        <dbReference type="ChEBI" id="CHEBI:61560"/>
        <dbReference type="ChEBI" id="CHEBI:173112"/>
        <dbReference type="EC" id="2.7.7.7"/>
    </reaction>
</comment>
<comment type="catalytic activity">
    <reaction evidence="19">
        <text>a 5'-end 2'-deoxyribose-2'-deoxyribonucleotide-DNA = (2E,4S)-4-hydroxypenten-2-al-5-phosphate + a 5'-end 5'-phospho-2'-deoxyribonucleoside-DNA + H(+)</text>
        <dbReference type="Rhea" id="RHEA:76255"/>
        <dbReference type="Rhea" id="RHEA-COMP:13180"/>
        <dbReference type="Rhea" id="RHEA-COMP:18657"/>
        <dbReference type="ChEBI" id="CHEBI:15378"/>
        <dbReference type="ChEBI" id="CHEBI:136412"/>
        <dbReference type="ChEBI" id="CHEBI:195194"/>
        <dbReference type="ChEBI" id="CHEBI:195195"/>
    </reaction>
</comment>
<keyword evidence="12" id="KW-0832">Ubl conjugation</keyword>
<dbReference type="Gene3D" id="1.10.150.110">
    <property type="entry name" value="DNA polymerase beta, N-terminal domain-like"/>
    <property type="match status" value="1"/>
</dbReference>
<evidence type="ECO:0000256" key="18">
    <source>
        <dbReference type="ARBA" id="ARBA00044632"/>
    </source>
</evidence>
<name>A0A1G2EME6_9BACT</name>
<evidence type="ECO:0000256" key="19">
    <source>
        <dbReference type="ARBA" id="ARBA00044678"/>
    </source>
</evidence>
<dbReference type="Pfam" id="PF14791">
    <property type="entry name" value="DNA_pol_B_thumb"/>
    <property type="match status" value="1"/>
</dbReference>
<evidence type="ECO:0000256" key="10">
    <source>
        <dbReference type="ARBA" id="ARBA00022705"/>
    </source>
</evidence>
<keyword evidence="10" id="KW-0235">DNA replication</keyword>
<dbReference type="CDD" id="cd07436">
    <property type="entry name" value="PHP_PolX"/>
    <property type="match status" value="1"/>
</dbReference>
<evidence type="ECO:0000313" key="25">
    <source>
        <dbReference type="EMBL" id="OGZ26939.1"/>
    </source>
</evidence>
<dbReference type="PANTHER" id="PTHR36928">
    <property type="entry name" value="PHOSPHATASE YCDX-RELATED"/>
    <property type="match status" value="1"/>
</dbReference>
<dbReference type="SUPFAM" id="SSF47802">
    <property type="entry name" value="DNA polymerase beta, N-terminal domain-like"/>
    <property type="match status" value="1"/>
</dbReference>
<dbReference type="Pfam" id="PF14520">
    <property type="entry name" value="HHH_5"/>
    <property type="match status" value="1"/>
</dbReference>
<dbReference type="SMART" id="SM00278">
    <property type="entry name" value="HhH1"/>
    <property type="match status" value="3"/>
</dbReference>
<dbReference type="InterPro" id="IPR010996">
    <property type="entry name" value="HHH_MUS81"/>
</dbReference>
<dbReference type="GO" id="GO:0003887">
    <property type="term" value="F:DNA-directed DNA polymerase activity"/>
    <property type="evidence" value="ECO:0007669"/>
    <property type="project" value="UniProtKB-KW"/>
</dbReference>
<organism evidence="25 26">
    <name type="scientific">Candidatus Nealsonbacteria bacterium RIFOXYB1_FULL_40_15</name>
    <dbReference type="NCBI Taxonomy" id="1801677"/>
    <lineage>
        <taxon>Bacteria</taxon>
        <taxon>Candidatus Nealsoniibacteriota</taxon>
    </lineage>
</organism>
<dbReference type="InterPro" id="IPR043519">
    <property type="entry name" value="NT_sf"/>
</dbReference>
<dbReference type="InterPro" id="IPR003583">
    <property type="entry name" value="Hlx-hairpin-Hlx_DNA-bd_motif"/>
</dbReference>
<dbReference type="InterPro" id="IPR050243">
    <property type="entry name" value="PHP_phosphatase"/>
</dbReference>
<feature type="domain" description="DNA-directed DNA polymerase X" evidence="24">
    <location>
        <begin position="1"/>
        <end position="315"/>
    </location>
</feature>
<proteinExistence type="predicted"/>
<feature type="domain" description="Helix-hairpin-helix DNA-binding motif class 1" evidence="22">
    <location>
        <begin position="128"/>
        <end position="147"/>
    </location>
</feature>
<keyword evidence="9" id="KW-0548">Nucleotidyltransferase</keyword>
<feature type="domain" description="Helix-hairpin-helix DNA-binding motif class 1" evidence="22">
    <location>
        <begin position="93"/>
        <end position="112"/>
    </location>
</feature>
<dbReference type="GO" id="GO:0140078">
    <property type="term" value="F:class I DNA-(apurinic or apyrimidinic site) endonuclease activity"/>
    <property type="evidence" value="ECO:0007669"/>
    <property type="project" value="UniProtKB-EC"/>
</dbReference>
<evidence type="ECO:0000259" key="22">
    <source>
        <dbReference type="SMART" id="SM00278"/>
    </source>
</evidence>
<evidence type="ECO:0000256" key="7">
    <source>
        <dbReference type="ARBA" id="ARBA00022634"/>
    </source>
</evidence>
<comment type="function">
    <text evidence="20">Repair polymerase that plays a key role in base-excision repair. During this process, the damaged base is excised by specific DNA glycosylases, the DNA backbone is nicked at the abasic site by an apurinic/apyrimidic (AP) endonuclease, and POLB removes 5'-deoxyribose-phosphate from the preincised AP site acting as a 5'-deoxyribose-phosphate lyase (5'-dRP lyase); through its DNA polymerase activity, it adds one nucleotide to the 3' end of the arising single-nucleotide gap. Conducts 'gap-filling' DNA synthesis in a stepwise distributive fashion rather than in a processive fashion as for other DNA polymerases. It is also able to cleave sugar-phosphate bonds 3' to an intact AP site, acting as an AP lyase.</text>
</comment>
<evidence type="ECO:0000313" key="26">
    <source>
        <dbReference type="Proteomes" id="UP000177740"/>
    </source>
</evidence>
<keyword evidence="15" id="KW-0234">DNA repair</keyword>
<dbReference type="NCBIfam" id="NF006375">
    <property type="entry name" value="PRK08609.1"/>
    <property type="match status" value="1"/>
</dbReference>
<keyword evidence="13" id="KW-0239">DNA-directed DNA polymerase</keyword>
<comment type="cofactor">
    <cofactor evidence="1">
        <name>Mg(2+)</name>
        <dbReference type="ChEBI" id="CHEBI:18420"/>
    </cofactor>
</comment>
<evidence type="ECO:0000256" key="9">
    <source>
        <dbReference type="ARBA" id="ARBA00022695"/>
    </source>
</evidence>
<evidence type="ECO:0000256" key="20">
    <source>
        <dbReference type="ARBA" id="ARBA00045548"/>
    </source>
</evidence>
<evidence type="ECO:0000259" key="24">
    <source>
        <dbReference type="SMART" id="SM00483"/>
    </source>
</evidence>
<dbReference type="InterPro" id="IPR029398">
    <property type="entry name" value="PolB_thumb"/>
</dbReference>
<comment type="subcellular location">
    <subcellularLocation>
        <location evidence="2">Cytoplasm</location>
    </subcellularLocation>
</comment>
<dbReference type="InterPro" id="IPR027421">
    <property type="entry name" value="DNA_pol_lamdba_lyase_dom_sf"/>
</dbReference>
<dbReference type="EC" id="4.2.99.18" evidence="4"/>
<dbReference type="GO" id="GO:0042578">
    <property type="term" value="F:phosphoric ester hydrolase activity"/>
    <property type="evidence" value="ECO:0007669"/>
    <property type="project" value="TreeGrafter"/>
</dbReference>
<dbReference type="PRINTS" id="PR00870">
    <property type="entry name" value="DNAPOLXBETA"/>
</dbReference>
<evidence type="ECO:0000256" key="15">
    <source>
        <dbReference type="ARBA" id="ARBA00023204"/>
    </source>
</evidence>
<dbReference type="InterPro" id="IPR003141">
    <property type="entry name" value="Pol/His_phosphatase_N"/>
</dbReference>
<dbReference type="Gene3D" id="3.30.460.10">
    <property type="entry name" value="Beta Polymerase, domain 2"/>
    <property type="match status" value="1"/>
</dbReference>
<dbReference type="SUPFAM" id="SSF158702">
    <property type="entry name" value="Sec63 N-terminal domain-like"/>
    <property type="match status" value="1"/>
</dbReference>
<dbReference type="InterPro" id="IPR037160">
    <property type="entry name" value="DNA_Pol_thumb_sf"/>
</dbReference>
<keyword evidence="8" id="KW-0808">Transferase</keyword>
<dbReference type="GO" id="GO:0003677">
    <property type="term" value="F:DNA binding"/>
    <property type="evidence" value="ECO:0007669"/>
    <property type="project" value="InterPro"/>
</dbReference>
<dbReference type="Proteomes" id="UP000177740">
    <property type="component" value="Unassembled WGS sequence"/>
</dbReference>
<dbReference type="AlphaFoldDB" id="A0A1G2EME6"/>
<dbReference type="FunFam" id="3.20.20.140:FF:000047">
    <property type="entry name" value="PHP domain-containing protein"/>
    <property type="match status" value="1"/>
</dbReference>
<evidence type="ECO:0000256" key="5">
    <source>
        <dbReference type="ARBA" id="ARBA00020020"/>
    </source>
</evidence>
<dbReference type="SUPFAM" id="SSF81301">
    <property type="entry name" value="Nucleotidyltransferase"/>
    <property type="match status" value="1"/>
</dbReference>
<dbReference type="InterPro" id="IPR004013">
    <property type="entry name" value="PHP_dom"/>
</dbReference>
<dbReference type="GO" id="GO:0006281">
    <property type="term" value="P:DNA repair"/>
    <property type="evidence" value="ECO:0007669"/>
    <property type="project" value="UniProtKB-KW"/>
</dbReference>
<evidence type="ECO:0000256" key="2">
    <source>
        <dbReference type="ARBA" id="ARBA00004496"/>
    </source>
</evidence>
<evidence type="ECO:0000256" key="3">
    <source>
        <dbReference type="ARBA" id="ARBA00012417"/>
    </source>
</evidence>
<dbReference type="Gene3D" id="3.20.20.140">
    <property type="entry name" value="Metal-dependent hydrolases"/>
    <property type="match status" value="1"/>
</dbReference>
<accession>A0A1G2EME6</accession>
<dbReference type="PIRSF" id="PIRSF005047">
    <property type="entry name" value="UCP005047_YshC"/>
    <property type="match status" value="1"/>
</dbReference>
<keyword evidence="11" id="KW-0227">DNA damage</keyword>
<feature type="domain" description="Helix-hairpin-helix DNA-binding motif class 1" evidence="22">
    <location>
        <begin position="53"/>
        <end position="72"/>
    </location>
</feature>
<evidence type="ECO:0000256" key="6">
    <source>
        <dbReference type="ARBA" id="ARBA00022481"/>
    </source>
</evidence>
<evidence type="ECO:0000256" key="11">
    <source>
        <dbReference type="ARBA" id="ARBA00022763"/>
    </source>
</evidence>
<dbReference type="InterPro" id="IPR047967">
    <property type="entry name" value="PolX_PHP"/>
</dbReference>
<dbReference type="PANTHER" id="PTHR36928:SF1">
    <property type="entry name" value="PHOSPHATASE YCDX-RELATED"/>
    <property type="match status" value="1"/>
</dbReference>
<evidence type="ECO:0000256" key="16">
    <source>
        <dbReference type="ARBA" id="ARBA00035717"/>
    </source>
</evidence>
<dbReference type="EMBL" id="MHMM01000013">
    <property type="protein sequence ID" value="OGZ26939.1"/>
    <property type="molecule type" value="Genomic_DNA"/>
</dbReference>
<evidence type="ECO:0000256" key="13">
    <source>
        <dbReference type="ARBA" id="ARBA00022932"/>
    </source>
</evidence>
<dbReference type="InterPro" id="IPR002008">
    <property type="entry name" value="DNA_pol_X_beta-like"/>
</dbReference>
<dbReference type="Gene3D" id="3.30.210.10">
    <property type="entry name" value="DNA polymerase, thumb domain"/>
    <property type="match status" value="1"/>
</dbReference>
<dbReference type="CDD" id="cd00141">
    <property type="entry name" value="NT_POLXc"/>
    <property type="match status" value="1"/>
</dbReference>
<evidence type="ECO:0000256" key="14">
    <source>
        <dbReference type="ARBA" id="ARBA00023053"/>
    </source>
</evidence>
<keyword evidence="7" id="KW-0237">DNA synthesis</keyword>
<dbReference type="GO" id="GO:0008270">
    <property type="term" value="F:zinc ion binding"/>
    <property type="evidence" value="ECO:0007669"/>
    <property type="project" value="TreeGrafter"/>
</dbReference>
<dbReference type="STRING" id="1801677.A2365_02280"/>
<dbReference type="Gene3D" id="1.10.150.20">
    <property type="entry name" value="5' to 3' exonuclease, C-terminal subdomain"/>
    <property type="match status" value="1"/>
</dbReference>
<evidence type="ECO:0000259" key="23">
    <source>
        <dbReference type="SMART" id="SM00481"/>
    </source>
</evidence>
<sequence length="570" mass="64769">MANRELSKIFREIAGFLRMDNIPFKPQAYQRAAKVLDGLEDDAGEIYKRGGIEAVKNIEGVGESIASKIEEYVRTGKIKSYEELKRRMPLDLSEIIRIEGMGVKKARTLYLKLGVKNIKELEKAAKDHKISGLEGFGAVSEKNILEGIGFLKSKKGRFLLGDVFFIVENLVKELGGLEEVKRVEPAGSFRRRKETVGDIDILAVSENPGRVIDFFSSRNEVAKVWGRGATKCSVRIKDGFDIDLRVVPEKCYGSALQYFTGSKEHNVATRRIAIAKGLKLSEYGLFKGKTQIAGRTEQDVYKKLGMQWIPPEMRENKGEAELALEDRIPELIGYKDIKGDLHCHSDWDGGKNSIREIAESAEKMGYEYVGIADHTKYLKIERGLDEDQIRKRNKEIDKLNKTSKIRILKGCEANILKDGSLDIKGDVLAELDFVIAGVHSSLKMEEKYMTERIIKAIKDPNVDIISHPTGRIIQKRDECRINMEEIFKAAKDFNKVLEINSFPERLDLKDEYIRRAKEKGVKMIINTDSHIISHLGYITLGISQARRGWAEKKDIINTQPLERILEYFKR</sequence>
<keyword evidence="6" id="KW-0488">Methylation</keyword>
<evidence type="ECO:0000256" key="17">
    <source>
        <dbReference type="ARBA" id="ARBA00035726"/>
    </source>
</evidence>
<dbReference type="GO" id="GO:0005829">
    <property type="term" value="C:cytosol"/>
    <property type="evidence" value="ECO:0007669"/>
    <property type="project" value="TreeGrafter"/>
</dbReference>
<reference evidence="25 26" key="1">
    <citation type="journal article" date="2016" name="Nat. Commun.">
        <title>Thousands of microbial genomes shed light on interconnected biogeochemical processes in an aquifer system.</title>
        <authorList>
            <person name="Anantharaman K."/>
            <person name="Brown C.T."/>
            <person name="Hug L.A."/>
            <person name="Sharon I."/>
            <person name="Castelle C.J."/>
            <person name="Probst A.J."/>
            <person name="Thomas B.C."/>
            <person name="Singh A."/>
            <person name="Wilkins M.J."/>
            <person name="Karaoz U."/>
            <person name="Brodie E.L."/>
            <person name="Williams K.H."/>
            <person name="Hubbard S.S."/>
            <person name="Banfield J.F."/>
        </authorList>
    </citation>
    <scope>NUCLEOTIDE SEQUENCE [LARGE SCALE GENOMIC DNA]</scope>
</reference>
<protein>
    <recommendedName>
        <fullName evidence="5">DNA polymerase beta</fullName>
        <ecNumber evidence="3">2.7.7.7</ecNumber>
        <ecNumber evidence="4">4.2.99.18</ecNumber>
    </recommendedName>
    <alternativeName>
        <fullName evidence="16">5'-deoxyribose-phosphate lyase</fullName>
    </alternativeName>
    <alternativeName>
        <fullName evidence="17">AP lyase</fullName>
    </alternativeName>
</protein>
<comment type="caution">
    <text evidence="25">The sequence shown here is derived from an EMBL/GenBank/DDBJ whole genome shotgun (WGS) entry which is preliminary data.</text>
</comment>
<dbReference type="SMART" id="SM00483">
    <property type="entry name" value="POLXc"/>
    <property type="match status" value="1"/>
</dbReference>
<comment type="catalytic activity">
    <reaction evidence="18">
        <text>2'-deoxyribonucleotide-(2'-deoxyribose 5'-phosphate)-2'-deoxyribonucleotide-DNA = a 3'-end 2'-deoxyribonucleotide-(2,3-dehydro-2,3-deoxyribose 5'-phosphate)-DNA + a 5'-end 5'-phospho-2'-deoxyribonucleoside-DNA + H(+)</text>
        <dbReference type="Rhea" id="RHEA:66592"/>
        <dbReference type="Rhea" id="RHEA-COMP:13180"/>
        <dbReference type="Rhea" id="RHEA-COMP:16897"/>
        <dbReference type="Rhea" id="RHEA-COMP:17067"/>
        <dbReference type="ChEBI" id="CHEBI:15378"/>
        <dbReference type="ChEBI" id="CHEBI:136412"/>
        <dbReference type="ChEBI" id="CHEBI:157695"/>
        <dbReference type="ChEBI" id="CHEBI:167181"/>
        <dbReference type="EC" id="4.2.99.18"/>
    </reaction>
</comment>
<dbReference type="InterPro" id="IPR002054">
    <property type="entry name" value="DNA-dir_DNA_pol_X"/>
</dbReference>
<evidence type="ECO:0000256" key="1">
    <source>
        <dbReference type="ARBA" id="ARBA00001946"/>
    </source>
</evidence>
<dbReference type="EC" id="2.7.7.7" evidence="3"/>
<evidence type="ECO:0000256" key="12">
    <source>
        <dbReference type="ARBA" id="ARBA00022843"/>
    </source>
</evidence>
<dbReference type="SUPFAM" id="SSF89550">
    <property type="entry name" value="PHP domain-like"/>
    <property type="match status" value="1"/>
</dbReference>
<dbReference type="Pfam" id="PF14716">
    <property type="entry name" value="HHH_8"/>
    <property type="match status" value="1"/>
</dbReference>
<dbReference type="Pfam" id="PF02811">
    <property type="entry name" value="PHP"/>
    <property type="match status" value="1"/>
</dbReference>
<gene>
    <name evidence="25" type="ORF">A2365_02280</name>
</gene>
<evidence type="ECO:0000256" key="8">
    <source>
        <dbReference type="ARBA" id="ARBA00022679"/>
    </source>
</evidence>
<dbReference type="SMART" id="SM00481">
    <property type="entry name" value="POLIIIAc"/>
    <property type="match status" value="1"/>
</dbReference>
<keyword evidence="14" id="KW-0915">Sodium</keyword>